<dbReference type="EMBL" id="SDMP01000003">
    <property type="protein sequence ID" value="RYR69270.1"/>
    <property type="molecule type" value="Genomic_DNA"/>
</dbReference>
<dbReference type="GO" id="GO:0008270">
    <property type="term" value="F:zinc ion binding"/>
    <property type="evidence" value="ECO:0007669"/>
    <property type="project" value="UniProtKB-KW"/>
</dbReference>
<dbReference type="SUPFAM" id="SSF57903">
    <property type="entry name" value="FYVE/PHD zinc finger"/>
    <property type="match status" value="1"/>
</dbReference>
<dbReference type="InterPro" id="IPR035445">
    <property type="entry name" value="GYF-like_dom_sf"/>
</dbReference>
<dbReference type="GO" id="GO:0003677">
    <property type="term" value="F:DNA binding"/>
    <property type="evidence" value="ECO:0007669"/>
    <property type="project" value="InterPro"/>
</dbReference>
<dbReference type="InterPro" id="IPR013083">
    <property type="entry name" value="Znf_RING/FYVE/PHD"/>
</dbReference>
<accession>A0A445E1J3</accession>
<dbReference type="SUPFAM" id="SSF159042">
    <property type="entry name" value="Plus3-like"/>
    <property type="match status" value="1"/>
</dbReference>
<dbReference type="PROSITE" id="PS51360">
    <property type="entry name" value="PLUS3"/>
    <property type="match status" value="1"/>
</dbReference>
<dbReference type="PROSITE" id="PS51925">
    <property type="entry name" value="SWIB_MDM2"/>
    <property type="match status" value="1"/>
</dbReference>
<feature type="domain" description="Plus3" evidence="4">
    <location>
        <begin position="494"/>
        <end position="652"/>
    </location>
</feature>
<dbReference type="PANTHER" id="PTHR46851">
    <property type="entry name" value="OS01G0884500 PROTEIN"/>
    <property type="match status" value="1"/>
</dbReference>
<comment type="caution">
    <text evidence="6">The sequence shown here is derived from an EMBL/GenBank/DDBJ whole genome shotgun (WGS) entry which is preliminary data.</text>
</comment>
<dbReference type="InterPro" id="IPR001965">
    <property type="entry name" value="Znf_PHD"/>
</dbReference>
<dbReference type="InterPro" id="IPR045894">
    <property type="entry name" value="At5g08430-like"/>
</dbReference>
<gene>
    <name evidence="6" type="ORF">Ahy_A03g015827</name>
</gene>
<dbReference type="AlphaFoldDB" id="A0A445E1J3"/>
<dbReference type="SMART" id="SM00249">
    <property type="entry name" value="PHD"/>
    <property type="match status" value="1"/>
</dbReference>
<dbReference type="Gene3D" id="3.30.1490.40">
    <property type="match status" value="1"/>
</dbReference>
<dbReference type="Gene3D" id="3.90.70.200">
    <property type="entry name" value="Plus-3 domain"/>
    <property type="match status" value="1"/>
</dbReference>
<dbReference type="InterPro" id="IPR036885">
    <property type="entry name" value="SWIB_MDM2_dom_sf"/>
</dbReference>
<evidence type="ECO:0000259" key="5">
    <source>
        <dbReference type="PROSITE" id="PS51925"/>
    </source>
</evidence>
<evidence type="ECO:0000313" key="7">
    <source>
        <dbReference type="Proteomes" id="UP000289738"/>
    </source>
</evidence>
<keyword evidence="3" id="KW-0862">Zinc</keyword>
<evidence type="ECO:0000256" key="2">
    <source>
        <dbReference type="ARBA" id="ARBA00022771"/>
    </source>
</evidence>
<sequence length="932" mass="105155">MSTTCYGLRHSLNSSFLIGIVGHGSKSLFSLERSSSSLYHRFSGSESSSATLSQGLVGISFHVPGMVNGIDTTFTHSPSLFRFSKKNKKKRRKITLCATPSLQLQHANSLIPLNMGKKSKIKKEEVAEDWCFVCKDGGLMRVCDYGDCLKSYHPSCVKEDDSFLEADTNFTCGKLLHFISMVYIRQILFADSHICSLCQKTSKFRCFCCPNAVCGRCLCDAEFVVINGTKGLCHHCIKLAILIEENVDIDSDGGKVDFKDPSTYECLFSEYYENIKRKEGLKSQHVSKAHKVLKSGRNLKSVVGLDEIGEGEDDIGESDGSDFIVSDDDLYNTAGVKHAKKKKRCVKKKKSINGKLKDKQMEFIGWCSRILMDFLQSVGKDTSREFSEQEVASIIMDYCKENKLFDPEKKRKVLCDVQLRSLLGRKSVNRNSIYKLLAKHFSDNSEDMEVDTSITSEDRDTNERLNLSRKRKLISSTQSHKNVDLEEQKSCFAAIVSANLKLVYLKRSLVEELLKQPEKFDCKVIGSFVRVRTNPYEIFQKNPHKLEQVLGNCFWDGQKVLSYKCIEGMFYSEDLQKIAYGINRPKNDEINREILLTLSNELNDVPILKVSDDDFTEEECKDLCERMRNGLLKQPTVLELDQKARSLHEDIIRHYMDRKTKLETPSEQSRLLSDIPKVIPETVDVKSSPEASPRKDGIEQNDLLEFAIGETHNSIGLDSNHNGFASHLNRSSREGSPRKDDIEQNDLLEFAVGETHNSIGLDSKHNGFASHLNGRTDITVTFVFFIMIDGRMLNVTLSATQTMKEKQSVSVANSVEAGMKGKQDTSTPTAKHKVQNSIPHVIVLSDDDEEDANITDITARRQVVENPEIPVWHCLTPKGERVGAGPYSMSILKRWSEMPSCTVGQFKVWKAGQSEEEAIFLTDALRRHFPTI</sequence>
<evidence type="ECO:0000256" key="3">
    <source>
        <dbReference type="ARBA" id="ARBA00022833"/>
    </source>
</evidence>
<dbReference type="STRING" id="3818.A0A445E1J3"/>
<dbReference type="Proteomes" id="UP000289738">
    <property type="component" value="Chromosome A03"/>
</dbReference>
<dbReference type="Pfam" id="PF02201">
    <property type="entry name" value="SWIB"/>
    <property type="match status" value="1"/>
</dbReference>
<dbReference type="InterPro" id="IPR011011">
    <property type="entry name" value="Znf_FYVE_PHD"/>
</dbReference>
<dbReference type="SMART" id="SM00719">
    <property type="entry name" value="Plus3"/>
    <property type="match status" value="1"/>
</dbReference>
<dbReference type="Gene3D" id="1.10.245.10">
    <property type="entry name" value="SWIB/MDM2 domain"/>
    <property type="match status" value="1"/>
</dbReference>
<evidence type="ECO:0000313" key="6">
    <source>
        <dbReference type="EMBL" id="RYR69270.1"/>
    </source>
</evidence>
<keyword evidence="7" id="KW-1185">Reference proteome</keyword>
<dbReference type="Pfam" id="PF22908">
    <property type="entry name" value="PHD_NSD"/>
    <property type="match status" value="1"/>
</dbReference>
<proteinExistence type="predicted"/>
<organism evidence="6 7">
    <name type="scientific">Arachis hypogaea</name>
    <name type="common">Peanut</name>
    <dbReference type="NCBI Taxonomy" id="3818"/>
    <lineage>
        <taxon>Eukaryota</taxon>
        <taxon>Viridiplantae</taxon>
        <taxon>Streptophyta</taxon>
        <taxon>Embryophyta</taxon>
        <taxon>Tracheophyta</taxon>
        <taxon>Spermatophyta</taxon>
        <taxon>Magnoliopsida</taxon>
        <taxon>eudicotyledons</taxon>
        <taxon>Gunneridae</taxon>
        <taxon>Pentapetalae</taxon>
        <taxon>rosids</taxon>
        <taxon>fabids</taxon>
        <taxon>Fabales</taxon>
        <taxon>Fabaceae</taxon>
        <taxon>Papilionoideae</taxon>
        <taxon>50 kb inversion clade</taxon>
        <taxon>dalbergioids sensu lato</taxon>
        <taxon>Dalbergieae</taxon>
        <taxon>Pterocarpus clade</taxon>
        <taxon>Arachis</taxon>
    </lineage>
</organism>
<reference evidence="6 7" key="1">
    <citation type="submission" date="2019-01" db="EMBL/GenBank/DDBJ databases">
        <title>Sequencing of cultivated peanut Arachis hypogaea provides insights into genome evolution and oil improvement.</title>
        <authorList>
            <person name="Chen X."/>
        </authorList>
    </citation>
    <scope>NUCLEOTIDE SEQUENCE [LARGE SCALE GENOMIC DNA]</scope>
    <source>
        <strain evidence="7">cv. Fuhuasheng</strain>
        <tissue evidence="6">Leaves</tissue>
    </source>
</reference>
<dbReference type="Gene3D" id="3.30.40.10">
    <property type="entry name" value="Zinc/RING finger domain, C3HC4 (zinc finger)"/>
    <property type="match status" value="1"/>
</dbReference>
<dbReference type="InterPro" id="IPR003121">
    <property type="entry name" value="SWIB_MDM2_domain"/>
</dbReference>
<dbReference type="Pfam" id="PF03126">
    <property type="entry name" value="Plus-3"/>
    <property type="match status" value="1"/>
</dbReference>
<name>A0A445E1J3_ARAHY</name>
<dbReference type="CDD" id="cd10567">
    <property type="entry name" value="SWIB-MDM2_like"/>
    <property type="match status" value="1"/>
</dbReference>
<dbReference type="InterPro" id="IPR004343">
    <property type="entry name" value="Plus-3_dom"/>
</dbReference>
<evidence type="ECO:0000259" key="4">
    <source>
        <dbReference type="PROSITE" id="PS51360"/>
    </source>
</evidence>
<evidence type="ECO:0000256" key="1">
    <source>
        <dbReference type="ARBA" id="ARBA00022723"/>
    </source>
</evidence>
<dbReference type="InterPro" id="IPR036128">
    <property type="entry name" value="Plus3-like_sf"/>
</dbReference>
<feature type="domain" description="DM2" evidence="5">
    <location>
        <begin position="363"/>
        <end position="443"/>
    </location>
</feature>
<dbReference type="PANTHER" id="PTHR46851:SF23">
    <property type="entry name" value="SWIB_MDM2 DOMAIN-CONTAINING PROTEIN"/>
    <property type="match status" value="1"/>
</dbReference>
<protein>
    <submittedName>
        <fullName evidence="6">Uncharacterized protein</fullName>
    </submittedName>
</protein>
<dbReference type="InterPro" id="IPR055198">
    <property type="entry name" value="NSD_PHD"/>
</dbReference>
<dbReference type="SUPFAM" id="SSF47592">
    <property type="entry name" value="SWIB/MDM2 domain"/>
    <property type="match status" value="1"/>
</dbReference>
<keyword evidence="2" id="KW-0863">Zinc-finger</keyword>
<keyword evidence="1" id="KW-0479">Metal-binding</keyword>